<keyword evidence="3" id="KW-1185">Reference proteome</keyword>
<gene>
    <name evidence="2" type="ORF">MRX98_14810</name>
</gene>
<protein>
    <submittedName>
        <fullName evidence="2">DUF4412 domain-containing protein</fullName>
    </submittedName>
</protein>
<name>A0AA41UKW1_9BACT</name>
<feature type="domain" description="DUF4412" evidence="1">
    <location>
        <begin position="117"/>
        <end position="235"/>
    </location>
</feature>
<dbReference type="EMBL" id="JALJRB010000018">
    <property type="protein sequence ID" value="MCJ8501852.1"/>
    <property type="molecule type" value="Genomic_DNA"/>
</dbReference>
<dbReference type="RefSeq" id="WP_246911158.1">
    <property type="nucleotide sequence ID" value="NZ_JALJRB010000018.1"/>
</dbReference>
<proteinExistence type="predicted"/>
<sequence length="240" mass="26741">MQRITPLLLVLAIALILPSVGVGTAAADIYFESEQVTQGIPNQPDGKGIIKQYLTTDATMTDLGDAVTIIDMKQEMLYELNRENRTYRQTEIEKLGGIPGMGAEGEDMADNPMFQAMMKAMADSLKVTPTDEYKTIAGYKCRKFLVQVMMSTSEYWVTKEIEGYEEMKVIGEKASRLFMNNPMMKQLNVAGMMNTLDGFPVHTVTQMMGGTITTTLKTFERKALDPSLFAVPADYQRVTD</sequence>
<organism evidence="2 3">
    <name type="scientific">Desulfatitalea alkaliphila</name>
    <dbReference type="NCBI Taxonomy" id="2929485"/>
    <lineage>
        <taxon>Bacteria</taxon>
        <taxon>Pseudomonadati</taxon>
        <taxon>Thermodesulfobacteriota</taxon>
        <taxon>Desulfobacteria</taxon>
        <taxon>Desulfobacterales</taxon>
        <taxon>Desulfosarcinaceae</taxon>
        <taxon>Desulfatitalea</taxon>
    </lineage>
</organism>
<dbReference type="InterPro" id="IPR025524">
    <property type="entry name" value="DUF4412"/>
</dbReference>
<reference evidence="2" key="1">
    <citation type="submission" date="2022-04" db="EMBL/GenBank/DDBJ databases">
        <title>Desulfatitalea alkaliphila sp. nov., a novel anaerobic sulfate-reducing bacterium isolated from terrestrial mud volcano, Taman Peninsula, Russia.</title>
        <authorList>
            <person name="Khomyakova M.A."/>
            <person name="Merkel A.Y."/>
            <person name="Slobodkin A.I."/>
        </authorList>
    </citation>
    <scope>NUCLEOTIDE SEQUENCE</scope>
    <source>
        <strain evidence="2">M08but</strain>
    </source>
</reference>
<evidence type="ECO:0000313" key="3">
    <source>
        <dbReference type="Proteomes" id="UP001165427"/>
    </source>
</evidence>
<evidence type="ECO:0000313" key="2">
    <source>
        <dbReference type="EMBL" id="MCJ8501852.1"/>
    </source>
</evidence>
<dbReference type="Pfam" id="PF14371">
    <property type="entry name" value="DUF4412"/>
    <property type="match status" value="1"/>
</dbReference>
<comment type="caution">
    <text evidence="2">The sequence shown here is derived from an EMBL/GenBank/DDBJ whole genome shotgun (WGS) entry which is preliminary data.</text>
</comment>
<dbReference type="AlphaFoldDB" id="A0AA41UKW1"/>
<evidence type="ECO:0000259" key="1">
    <source>
        <dbReference type="Pfam" id="PF14371"/>
    </source>
</evidence>
<dbReference type="Proteomes" id="UP001165427">
    <property type="component" value="Unassembled WGS sequence"/>
</dbReference>
<accession>A0AA41UKW1</accession>